<dbReference type="AlphaFoldDB" id="A0A9J6H1D5"/>
<reference evidence="1 2" key="1">
    <citation type="journal article" date="2020" name="Cell">
        <title>Large-Scale Comparative Analyses of Tick Genomes Elucidate Their Genetic Diversity and Vector Capacities.</title>
        <authorList>
            <consortium name="Tick Genome and Microbiome Consortium (TIGMIC)"/>
            <person name="Jia N."/>
            <person name="Wang J."/>
            <person name="Shi W."/>
            <person name="Du L."/>
            <person name="Sun Y."/>
            <person name="Zhan W."/>
            <person name="Jiang J.F."/>
            <person name="Wang Q."/>
            <person name="Zhang B."/>
            <person name="Ji P."/>
            <person name="Bell-Sakyi L."/>
            <person name="Cui X.M."/>
            <person name="Yuan T.T."/>
            <person name="Jiang B.G."/>
            <person name="Yang W.F."/>
            <person name="Lam T.T."/>
            <person name="Chang Q.C."/>
            <person name="Ding S.J."/>
            <person name="Wang X.J."/>
            <person name="Zhu J.G."/>
            <person name="Ruan X.D."/>
            <person name="Zhao L."/>
            <person name="Wei J.T."/>
            <person name="Ye R.Z."/>
            <person name="Que T.C."/>
            <person name="Du C.H."/>
            <person name="Zhou Y.H."/>
            <person name="Cheng J.X."/>
            <person name="Dai P.F."/>
            <person name="Guo W.B."/>
            <person name="Han X.H."/>
            <person name="Huang E.J."/>
            <person name="Li L.F."/>
            <person name="Wei W."/>
            <person name="Gao Y.C."/>
            <person name="Liu J.Z."/>
            <person name="Shao H.Z."/>
            <person name="Wang X."/>
            <person name="Wang C.C."/>
            <person name="Yang T.C."/>
            <person name="Huo Q.B."/>
            <person name="Li W."/>
            <person name="Chen H.Y."/>
            <person name="Chen S.E."/>
            <person name="Zhou L.G."/>
            <person name="Ni X.B."/>
            <person name="Tian J.H."/>
            <person name="Sheng Y."/>
            <person name="Liu T."/>
            <person name="Pan Y.S."/>
            <person name="Xia L.Y."/>
            <person name="Li J."/>
            <person name="Zhao F."/>
            <person name="Cao W.C."/>
        </authorList>
    </citation>
    <scope>NUCLEOTIDE SEQUENCE [LARGE SCALE GENOMIC DNA]</scope>
    <source>
        <strain evidence="1">HaeL-2018</strain>
    </source>
</reference>
<accession>A0A9J6H1D5</accession>
<evidence type="ECO:0000313" key="2">
    <source>
        <dbReference type="Proteomes" id="UP000821853"/>
    </source>
</evidence>
<gene>
    <name evidence="1" type="ORF">HPB48_004454</name>
</gene>
<protein>
    <recommendedName>
        <fullName evidence="3">Tick transposon</fullName>
    </recommendedName>
</protein>
<comment type="caution">
    <text evidence="1">The sequence shown here is derived from an EMBL/GenBank/DDBJ whole genome shotgun (WGS) entry which is preliminary data.</text>
</comment>
<dbReference type="VEuPathDB" id="VectorBase:HLOH_045937"/>
<dbReference type="Proteomes" id="UP000821853">
    <property type="component" value="Chromosome 8"/>
</dbReference>
<keyword evidence="2" id="KW-1185">Reference proteome</keyword>
<evidence type="ECO:0000313" key="1">
    <source>
        <dbReference type="EMBL" id="KAH9380535.1"/>
    </source>
</evidence>
<name>A0A9J6H1D5_HAELO</name>
<organism evidence="1 2">
    <name type="scientific">Haemaphysalis longicornis</name>
    <name type="common">Bush tick</name>
    <dbReference type="NCBI Taxonomy" id="44386"/>
    <lineage>
        <taxon>Eukaryota</taxon>
        <taxon>Metazoa</taxon>
        <taxon>Ecdysozoa</taxon>
        <taxon>Arthropoda</taxon>
        <taxon>Chelicerata</taxon>
        <taxon>Arachnida</taxon>
        <taxon>Acari</taxon>
        <taxon>Parasitiformes</taxon>
        <taxon>Ixodida</taxon>
        <taxon>Ixodoidea</taxon>
        <taxon>Ixodidae</taxon>
        <taxon>Haemaphysalinae</taxon>
        <taxon>Haemaphysalis</taxon>
    </lineage>
</organism>
<evidence type="ECO:0008006" key="3">
    <source>
        <dbReference type="Google" id="ProtNLM"/>
    </source>
</evidence>
<dbReference type="EMBL" id="JABSTR010000010">
    <property type="protein sequence ID" value="KAH9380535.1"/>
    <property type="molecule type" value="Genomic_DNA"/>
</dbReference>
<dbReference type="OrthoDB" id="6509835at2759"/>
<sequence>MKAEGAEQLRDMIAENRSLNRIDLSAVRTPLSPECIGILSRGVTQNPFIISFNTNNVHKDADQTVLNAAVMGNCVCLNRAVRFALRRNKERMCAEALKQFQAQPVLIEHVKKESGKSDKKAKVAVMSAASQVDRCGVDHEETFIPCATGVVYKVPVTCGLAYIGQTGRCVNLRLKEHQLRGRMSQHRCSDGSNGGDCKPLFQRTEILASHIDRLTRETIETYYIEKHGEKCISSVFSGTLSQRRRATQLQ</sequence>
<proteinExistence type="predicted"/>